<comment type="caution">
    <text evidence="1">The sequence shown here is derived from an EMBL/GenBank/DDBJ whole genome shotgun (WGS) entry which is preliminary data.</text>
</comment>
<dbReference type="Proteomes" id="UP000253426">
    <property type="component" value="Unassembled WGS sequence"/>
</dbReference>
<evidence type="ECO:0000313" key="2">
    <source>
        <dbReference type="Proteomes" id="UP000253426"/>
    </source>
</evidence>
<proteinExistence type="predicted"/>
<dbReference type="AlphaFoldDB" id="A0A366HEQ3"/>
<name>A0A366HEQ3_9BACT</name>
<dbReference type="RefSeq" id="WP_113960682.1">
    <property type="nucleotide sequence ID" value="NZ_QNRR01000009.1"/>
</dbReference>
<dbReference type="EMBL" id="QNRR01000009">
    <property type="protein sequence ID" value="RBP39798.1"/>
    <property type="molecule type" value="Genomic_DNA"/>
</dbReference>
<evidence type="ECO:0000313" key="1">
    <source>
        <dbReference type="EMBL" id="RBP39798.1"/>
    </source>
</evidence>
<reference evidence="1 2" key="1">
    <citation type="submission" date="2018-06" db="EMBL/GenBank/DDBJ databases">
        <title>Genomic Encyclopedia of Type Strains, Phase IV (KMG-IV): sequencing the most valuable type-strain genomes for metagenomic binning, comparative biology and taxonomic classification.</title>
        <authorList>
            <person name="Goeker M."/>
        </authorList>
    </citation>
    <scope>NUCLEOTIDE SEQUENCE [LARGE SCALE GENOMIC DNA]</scope>
    <source>
        <strain evidence="1 2">DSM 25532</strain>
    </source>
</reference>
<sequence>MAKTIRIVIEGTLELPDAAEVISFRDEGGLESDHIKFKGHIIRPNIGWLEYFNEAMMRKKYPNQSADMGWESINEDFHNKFFLFCDEEWNLEELKEEEAEEADESERE</sequence>
<accession>A0A366HEQ3</accession>
<protein>
    <submittedName>
        <fullName evidence="1">Uncharacterized protein</fullName>
    </submittedName>
</protein>
<gene>
    <name evidence="1" type="ORF">DES53_109226</name>
</gene>
<organism evidence="1 2">
    <name type="scientific">Roseimicrobium gellanilyticum</name>
    <dbReference type="NCBI Taxonomy" id="748857"/>
    <lineage>
        <taxon>Bacteria</taxon>
        <taxon>Pseudomonadati</taxon>
        <taxon>Verrucomicrobiota</taxon>
        <taxon>Verrucomicrobiia</taxon>
        <taxon>Verrucomicrobiales</taxon>
        <taxon>Verrucomicrobiaceae</taxon>
        <taxon>Roseimicrobium</taxon>
    </lineage>
</organism>
<keyword evidence="2" id="KW-1185">Reference proteome</keyword>